<sequence>MGGWSDGAPESEDVNTIMRSPYGLSRECFAHTLPAVPVRFGAARVALGHRRHLTTRPTSFPLPLYC</sequence>
<evidence type="ECO:0000313" key="1">
    <source>
        <dbReference type="EMBL" id="KDQ21339.1"/>
    </source>
</evidence>
<name>A0A067N0J2_BOTB1</name>
<dbReference type="HOGENOM" id="CLU_2830858_0_0_1"/>
<evidence type="ECO:0000313" key="2">
    <source>
        <dbReference type="Proteomes" id="UP000027195"/>
    </source>
</evidence>
<reference evidence="2" key="1">
    <citation type="journal article" date="2014" name="Proc. Natl. Acad. Sci. U.S.A.">
        <title>Extensive sampling of basidiomycete genomes demonstrates inadequacy of the white-rot/brown-rot paradigm for wood decay fungi.</title>
        <authorList>
            <person name="Riley R."/>
            <person name="Salamov A.A."/>
            <person name="Brown D.W."/>
            <person name="Nagy L.G."/>
            <person name="Floudas D."/>
            <person name="Held B.W."/>
            <person name="Levasseur A."/>
            <person name="Lombard V."/>
            <person name="Morin E."/>
            <person name="Otillar R."/>
            <person name="Lindquist E.A."/>
            <person name="Sun H."/>
            <person name="LaButti K.M."/>
            <person name="Schmutz J."/>
            <person name="Jabbour D."/>
            <person name="Luo H."/>
            <person name="Baker S.E."/>
            <person name="Pisabarro A.G."/>
            <person name="Walton J.D."/>
            <person name="Blanchette R.A."/>
            <person name="Henrissat B."/>
            <person name="Martin F."/>
            <person name="Cullen D."/>
            <person name="Hibbett D.S."/>
            <person name="Grigoriev I.V."/>
        </authorList>
    </citation>
    <scope>NUCLEOTIDE SEQUENCE [LARGE SCALE GENOMIC DNA]</scope>
    <source>
        <strain evidence="2">FD-172 SS1</strain>
    </source>
</reference>
<gene>
    <name evidence="1" type="ORF">BOTBODRAFT_25769</name>
</gene>
<dbReference type="AlphaFoldDB" id="A0A067N0J2"/>
<dbReference type="Proteomes" id="UP000027195">
    <property type="component" value="Unassembled WGS sequence"/>
</dbReference>
<organism evidence="1 2">
    <name type="scientific">Botryobasidium botryosum (strain FD-172 SS1)</name>
    <dbReference type="NCBI Taxonomy" id="930990"/>
    <lineage>
        <taxon>Eukaryota</taxon>
        <taxon>Fungi</taxon>
        <taxon>Dikarya</taxon>
        <taxon>Basidiomycota</taxon>
        <taxon>Agaricomycotina</taxon>
        <taxon>Agaricomycetes</taxon>
        <taxon>Cantharellales</taxon>
        <taxon>Botryobasidiaceae</taxon>
        <taxon>Botryobasidium</taxon>
    </lineage>
</organism>
<accession>A0A067N0J2</accession>
<protein>
    <submittedName>
        <fullName evidence="1">Uncharacterized protein</fullName>
    </submittedName>
</protein>
<proteinExistence type="predicted"/>
<keyword evidence="2" id="KW-1185">Reference proteome</keyword>
<dbReference type="InParanoid" id="A0A067N0J2"/>
<dbReference type="EMBL" id="KL198016">
    <property type="protein sequence ID" value="KDQ21339.1"/>
    <property type="molecule type" value="Genomic_DNA"/>
</dbReference>